<reference evidence="2" key="1">
    <citation type="submission" date="2020-02" db="EMBL/GenBank/DDBJ databases">
        <authorList>
            <person name="Palmer J.M."/>
        </authorList>
    </citation>
    <scope>NUCLEOTIDE SEQUENCE</scope>
    <source>
        <strain evidence="2">EPUS1.4</strain>
        <tissue evidence="2">Thallus</tissue>
    </source>
</reference>
<dbReference type="Proteomes" id="UP000606974">
    <property type="component" value="Unassembled WGS sequence"/>
</dbReference>
<feature type="region of interest" description="Disordered" evidence="1">
    <location>
        <begin position="301"/>
        <end position="333"/>
    </location>
</feature>
<name>A0A8H7E1N3_9EURO</name>
<feature type="compositionally biased region" description="Polar residues" evidence="1">
    <location>
        <begin position="301"/>
        <end position="312"/>
    </location>
</feature>
<evidence type="ECO:0000256" key="1">
    <source>
        <dbReference type="SAM" id="MobiDB-lite"/>
    </source>
</evidence>
<dbReference type="EMBL" id="JAACFV010000192">
    <property type="protein sequence ID" value="KAF7503186.1"/>
    <property type="molecule type" value="Genomic_DNA"/>
</dbReference>
<accession>A0A8H7E1N3</accession>
<keyword evidence="3" id="KW-1185">Reference proteome</keyword>
<evidence type="ECO:0008006" key="4">
    <source>
        <dbReference type="Google" id="ProtNLM"/>
    </source>
</evidence>
<sequence length="432" mass="48226">MDPVSIIGITASAFTLVDRLGTTLNFILQLSTKFKHADAKITLLIGYLASINAAIFEIAKIVKTLPEGTQYEKLVDSLNTTLECTKLSLSFLESKIGGLRSNPQDETSMINKITIILKDAEFNEYINGISHYVNALNLLLNVLQSRSLLEQQGTLNSAEAQSIIEAMEDETSSIFCIADSRSITSRQSIGSEYSAALDISFQFDNEILSSRIYAVTYRSHLRRVIASKKHEDTTPVTAALESPRVRGVQTDVDLLSLDQRADIATKKLALGTSRERRQEYPEQLPSAPAIKKIASDKINSSSILNGTAGNPQSREEPKKPYPKQGSSTPLYNGPAADIGGKMWLSLPEVLTHRERFYCEHSTCHDKHGHRPSFSRCADLNRHYQVVHGSALLDCPWPRCERRGPRGFLRLDHLIEHRRGYHHDNIPKRESGR</sequence>
<evidence type="ECO:0000313" key="2">
    <source>
        <dbReference type="EMBL" id="KAF7503186.1"/>
    </source>
</evidence>
<organism evidence="2 3">
    <name type="scientific">Endocarpon pusillum</name>
    <dbReference type="NCBI Taxonomy" id="364733"/>
    <lineage>
        <taxon>Eukaryota</taxon>
        <taxon>Fungi</taxon>
        <taxon>Dikarya</taxon>
        <taxon>Ascomycota</taxon>
        <taxon>Pezizomycotina</taxon>
        <taxon>Eurotiomycetes</taxon>
        <taxon>Chaetothyriomycetidae</taxon>
        <taxon>Verrucariales</taxon>
        <taxon>Verrucariaceae</taxon>
        <taxon>Endocarpon</taxon>
    </lineage>
</organism>
<dbReference type="AlphaFoldDB" id="A0A8H7E1N3"/>
<evidence type="ECO:0000313" key="3">
    <source>
        <dbReference type="Proteomes" id="UP000606974"/>
    </source>
</evidence>
<protein>
    <recommendedName>
        <fullName evidence="4">Fungal N-terminal domain-containing protein</fullName>
    </recommendedName>
</protein>
<gene>
    <name evidence="2" type="ORF">GJ744_004219</name>
</gene>
<proteinExistence type="predicted"/>
<comment type="caution">
    <text evidence="2">The sequence shown here is derived from an EMBL/GenBank/DDBJ whole genome shotgun (WGS) entry which is preliminary data.</text>
</comment>
<dbReference type="OrthoDB" id="5429486at2759"/>